<dbReference type="InterPro" id="IPR051122">
    <property type="entry name" value="SDR_DHRS6-like"/>
</dbReference>
<dbReference type="GO" id="GO:0016491">
    <property type="term" value="F:oxidoreductase activity"/>
    <property type="evidence" value="ECO:0007669"/>
    <property type="project" value="UniProtKB-KW"/>
</dbReference>
<feature type="domain" description="Ketoreductase" evidence="3">
    <location>
        <begin position="7"/>
        <end position="181"/>
    </location>
</feature>
<dbReference type="EMBL" id="BMZH01000013">
    <property type="protein sequence ID" value="GHB02151.1"/>
    <property type="molecule type" value="Genomic_DNA"/>
</dbReference>
<dbReference type="InterPro" id="IPR057326">
    <property type="entry name" value="KR_dom"/>
</dbReference>
<comment type="caution">
    <text evidence="4">The sequence shown here is derived from an EMBL/GenBank/DDBJ whole genome shotgun (WGS) entry which is preliminary data.</text>
</comment>
<organism evidence="4 5">
    <name type="scientific">Algimonas arctica</name>
    <dbReference type="NCBI Taxonomy" id="1479486"/>
    <lineage>
        <taxon>Bacteria</taxon>
        <taxon>Pseudomonadati</taxon>
        <taxon>Pseudomonadota</taxon>
        <taxon>Alphaproteobacteria</taxon>
        <taxon>Maricaulales</taxon>
        <taxon>Robiginitomaculaceae</taxon>
        <taxon>Algimonas</taxon>
    </lineage>
</organism>
<dbReference type="PRINTS" id="PR00081">
    <property type="entry name" value="GDHRDH"/>
</dbReference>
<evidence type="ECO:0000313" key="4">
    <source>
        <dbReference type="EMBL" id="GHB02151.1"/>
    </source>
</evidence>
<dbReference type="Pfam" id="PF13561">
    <property type="entry name" value="adh_short_C2"/>
    <property type="match status" value="1"/>
</dbReference>
<name>A0A8J3CTU9_9PROT</name>
<dbReference type="InterPro" id="IPR036291">
    <property type="entry name" value="NAD(P)-bd_dom_sf"/>
</dbReference>
<dbReference type="SMART" id="SM00822">
    <property type="entry name" value="PKS_KR"/>
    <property type="match status" value="1"/>
</dbReference>
<protein>
    <submittedName>
        <fullName evidence="4">Short-chain dehydrogenase</fullName>
    </submittedName>
</protein>
<sequence>MRRLSGKTAVITGGNSGIGLCTAKTFIDEGARVFIFGRNAEKLARAKETLGKDIFTIQGDVTRADDLARLADTVKAGSGKVDILFVNAGVAEFMPLTVADETHFDRLFDTNVRGAYFTIKALEPRLNDGASIILTTSAANNMGLTGSSVYAASKAALRSFAKTLSAEFIDRKIRVNAISPGPIDTPLYSRMGMTEDEQTDAGKAILARVPVGRMGLPSEIAKSVLFLASDDSSYMAGSEIIVDGGMSQI</sequence>
<dbReference type="SUPFAM" id="SSF51735">
    <property type="entry name" value="NAD(P)-binding Rossmann-fold domains"/>
    <property type="match status" value="1"/>
</dbReference>
<dbReference type="PROSITE" id="PS00061">
    <property type="entry name" value="ADH_SHORT"/>
    <property type="match status" value="1"/>
</dbReference>
<dbReference type="CDD" id="cd05233">
    <property type="entry name" value="SDR_c"/>
    <property type="match status" value="1"/>
</dbReference>
<proteinExistence type="inferred from homology"/>
<dbReference type="FunFam" id="3.40.50.720:FF:000084">
    <property type="entry name" value="Short-chain dehydrogenase reductase"/>
    <property type="match status" value="1"/>
</dbReference>
<evidence type="ECO:0000259" key="3">
    <source>
        <dbReference type="SMART" id="SM00822"/>
    </source>
</evidence>
<dbReference type="Proteomes" id="UP000634004">
    <property type="component" value="Unassembled WGS sequence"/>
</dbReference>
<dbReference type="PANTHER" id="PTHR43477">
    <property type="entry name" value="DIHYDROANTICAPSIN 7-DEHYDROGENASE"/>
    <property type="match status" value="1"/>
</dbReference>
<evidence type="ECO:0000256" key="2">
    <source>
        <dbReference type="ARBA" id="ARBA00023002"/>
    </source>
</evidence>
<gene>
    <name evidence="4" type="ORF">GCM10009069_26170</name>
</gene>
<dbReference type="InterPro" id="IPR020904">
    <property type="entry name" value="Sc_DH/Rdtase_CS"/>
</dbReference>
<dbReference type="InterPro" id="IPR002347">
    <property type="entry name" value="SDR_fam"/>
</dbReference>
<evidence type="ECO:0000256" key="1">
    <source>
        <dbReference type="ARBA" id="ARBA00006484"/>
    </source>
</evidence>
<reference evidence="4" key="2">
    <citation type="submission" date="2020-09" db="EMBL/GenBank/DDBJ databases">
        <authorList>
            <person name="Sun Q."/>
            <person name="Kim S."/>
        </authorList>
    </citation>
    <scope>NUCLEOTIDE SEQUENCE</scope>
    <source>
        <strain evidence="4">KCTC 32513</strain>
    </source>
</reference>
<dbReference type="PRINTS" id="PR00080">
    <property type="entry name" value="SDRFAMILY"/>
</dbReference>
<keyword evidence="5" id="KW-1185">Reference proteome</keyword>
<dbReference type="Gene3D" id="3.40.50.720">
    <property type="entry name" value="NAD(P)-binding Rossmann-like Domain"/>
    <property type="match status" value="1"/>
</dbReference>
<dbReference type="PANTHER" id="PTHR43477:SF1">
    <property type="entry name" value="DIHYDROANTICAPSIN 7-DEHYDROGENASE"/>
    <property type="match status" value="1"/>
</dbReference>
<dbReference type="AlphaFoldDB" id="A0A8J3CTU9"/>
<dbReference type="RefSeq" id="WP_189499173.1">
    <property type="nucleotide sequence ID" value="NZ_BMZH01000013.1"/>
</dbReference>
<reference evidence="4" key="1">
    <citation type="journal article" date="2014" name="Int. J. Syst. Evol. Microbiol.">
        <title>Complete genome sequence of Corynebacterium casei LMG S-19264T (=DSM 44701T), isolated from a smear-ripened cheese.</title>
        <authorList>
            <consortium name="US DOE Joint Genome Institute (JGI-PGF)"/>
            <person name="Walter F."/>
            <person name="Albersmeier A."/>
            <person name="Kalinowski J."/>
            <person name="Ruckert C."/>
        </authorList>
    </citation>
    <scope>NUCLEOTIDE SEQUENCE</scope>
    <source>
        <strain evidence="4">KCTC 32513</strain>
    </source>
</reference>
<comment type="similarity">
    <text evidence="1">Belongs to the short-chain dehydrogenases/reductases (SDR) family.</text>
</comment>
<evidence type="ECO:0000313" key="5">
    <source>
        <dbReference type="Proteomes" id="UP000634004"/>
    </source>
</evidence>
<accession>A0A8J3CTU9</accession>
<keyword evidence="2" id="KW-0560">Oxidoreductase</keyword>